<proteinExistence type="predicted"/>
<dbReference type="EMBL" id="CAFBMK010000319">
    <property type="protein sequence ID" value="CAB4948825.1"/>
    <property type="molecule type" value="Genomic_DNA"/>
</dbReference>
<dbReference type="AlphaFoldDB" id="A0A6J7JZX5"/>
<name>A0A6J7JZX5_9ZZZZ</name>
<sequence length="84" mass="9578">MRNDYPALDRSKVYVFDPVGIDLEEALWTDNTFFAAPGDHVLIQRHREGSHAVLLMRPDGMPCGSALYRSVREATEEERRNLSS</sequence>
<protein>
    <submittedName>
        <fullName evidence="1">Unannotated protein</fullName>
    </submittedName>
</protein>
<organism evidence="1">
    <name type="scientific">freshwater metagenome</name>
    <dbReference type="NCBI Taxonomy" id="449393"/>
    <lineage>
        <taxon>unclassified sequences</taxon>
        <taxon>metagenomes</taxon>
        <taxon>ecological metagenomes</taxon>
    </lineage>
</organism>
<evidence type="ECO:0000313" key="1">
    <source>
        <dbReference type="EMBL" id="CAB4948825.1"/>
    </source>
</evidence>
<gene>
    <name evidence="1" type="ORF">UFOPK3564_03377</name>
</gene>
<accession>A0A6J7JZX5</accession>
<reference evidence="1" key="1">
    <citation type="submission" date="2020-05" db="EMBL/GenBank/DDBJ databases">
        <authorList>
            <person name="Chiriac C."/>
            <person name="Salcher M."/>
            <person name="Ghai R."/>
            <person name="Kavagutti S V."/>
        </authorList>
    </citation>
    <scope>NUCLEOTIDE SEQUENCE</scope>
</reference>